<reference evidence="7 8" key="1">
    <citation type="submission" date="2020-06" db="EMBL/GenBank/DDBJ databases">
        <title>Genome sequence of 2 isolates from Red Sea Mangroves.</title>
        <authorList>
            <person name="Sefrji F."/>
            <person name="Michoud G."/>
            <person name="Merlino G."/>
            <person name="Daffonchio D."/>
        </authorList>
    </citation>
    <scope>NUCLEOTIDE SEQUENCE [LARGE SCALE GENOMIC DNA]</scope>
    <source>
        <strain evidence="7 8">R1DC25</strain>
    </source>
</reference>
<proteinExistence type="inferred from homology"/>
<dbReference type="InterPro" id="IPR017871">
    <property type="entry name" value="ABC_transporter-like_CS"/>
</dbReference>
<dbReference type="Pfam" id="PF00005">
    <property type="entry name" value="ABC_tran"/>
    <property type="match status" value="2"/>
</dbReference>
<organism evidence="7 8">
    <name type="scientific">Kaustia mangrovi</name>
    <dbReference type="NCBI Taxonomy" id="2593653"/>
    <lineage>
        <taxon>Bacteria</taxon>
        <taxon>Pseudomonadati</taxon>
        <taxon>Pseudomonadota</taxon>
        <taxon>Alphaproteobacteria</taxon>
        <taxon>Hyphomicrobiales</taxon>
        <taxon>Parvibaculaceae</taxon>
        <taxon>Kaustia</taxon>
    </lineage>
</organism>
<dbReference type="Proteomes" id="UP000593594">
    <property type="component" value="Chromosome"/>
</dbReference>
<dbReference type="SMART" id="SM00382">
    <property type="entry name" value="AAA"/>
    <property type="match status" value="2"/>
</dbReference>
<dbReference type="NCBIfam" id="NF008453">
    <property type="entry name" value="PRK11308.1"/>
    <property type="match status" value="2"/>
</dbReference>
<dbReference type="NCBIfam" id="NF007739">
    <property type="entry name" value="PRK10419.1"/>
    <property type="match status" value="2"/>
</dbReference>
<evidence type="ECO:0000259" key="6">
    <source>
        <dbReference type="PROSITE" id="PS50893"/>
    </source>
</evidence>
<dbReference type="InterPro" id="IPR027417">
    <property type="entry name" value="P-loop_NTPase"/>
</dbReference>
<dbReference type="CDD" id="cd03257">
    <property type="entry name" value="ABC_NikE_OppD_transporters"/>
    <property type="match status" value="2"/>
</dbReference>
<comment type="similarity">
    <text evidence="2">Belongs to the ABC transporter superfamily.</text>
</comment>
<dbReference type="AlphaFoldDB" id="A0A7S8C590"/>
<dbReference type="GO" id="GO:0016887">
    <property type="term" value="F:ATP hydrolysis activity"/>
    <property type="evidence" value="ECO:0007669"/>
    <property type="project" value="InterPro"/>
</dbReference>
<evidence type="ECO:0000313" key="7">
    <source>
        <dbReference type="EMBL" id="QPC43608.1"/>
    </source>
</evidence>
<dbReference type="PROSITE" id="PS50893">
    <property type="entry name" value="ABC_TRANSPORTER_2"/>
    <property type="match status" value="2"/>
</dbReference>
<dbReference type="Pfam" id="PF08352">
    <property type="entry name" value="oligo_HPY"/>
    <property type="match status" value="2"/>
</dbReference>
<evidence type="ECO:0000256" key="4">
    <source>
        <dbReference type="ARBA" id="ARBA00022741"/>
    </source>
</evidence>
<evidence type="ECO:0000256" key="5">
    <source>
        <dbReference type="ARBA" id="ARBA00022840"/>
    </source>
</evidence>
<dbReference type="GO" id="GO:0005886">
    <property type="term" value="C:plasma membrane"/>
    <property type="evidence" value="ECO:0007669"/>
    <property type="project" value="UniProtKB-SubCell"/>
</dbReference>
<keyword evidence="3" id="KW-0813">Transport</keyword>
<dbReference type="FunFam" id="3.40.50.300:FF:000016">
    <property type="entry name" value="Oligopeptide ABC transporter ATP-binding component"/>
    <property type="match status" value="1"/>
</dbReference>
<gene>
    <name evidence="7" type="ORF">HW532_13480</name>
</gene>
<evidence type="ECO:0000313" key="8">
    <source>
        <dbReference type="Proteomes" id="UP000593594"/>
    </source>
</evidence>
<dbReference type="PROSITE" id="PS00211">
    <property type="entry name" value="ABC_TRANSPORTER_1"/>
    <property type="match status" value="2"/>
</dbReference>
<feature type="domain" description="ABC transporter" evidence="6">
    <location>
        <begin position="14"/>
        <end position="269"/>
    </location>
</feature>
<dbReference type="InterPro" id="IPR003593">
    <property type="entry name" value="AAA+_ATPase"/>
</dbReference>
<keyword evidence="4" id="KW-0547">Nucleotide-binding</keyword>
<comment type="subcellular location">
    <subcellularLocation>
        <location evidence="1">Cell inner membrane</location>
        <topology evidence="1">Peripheral membrane protein</topology>
    </subcellularLocation>
</comment>
<name>A0A7S8C590_9HYPH</name>
<keyword evidence="8" id="KW-1185">Reference proteome</keyword>
<dbReference type="KEGG" id="kmn:HW532_13480"/>
<protein>
    <submittedName>
        <fullName evidence="7">ABC transporter ATP-binding protein</fullName>
    </submittedName>
</protein>
<dbReference type="RefSeq" id="WP_213160974.1">
    <property type="nucleotide sequence ID" value="NZ_CP058214.1"/>
</dbReference>
<keyword evidence="5 7" id="KW-0067">ATP-binding</keyword>
<evidence type="ECO:0000256" key="2">
    <source>
        <dbReference type="ARBA" id="ARBA00005417"/>
    </source>
</evidence>
<dbReference type="InterPro" id="IPR003439">
    <property type="entry name" value="ABC_transporter-like_ATP-bd"/>
</dbReference>
<dbReference type="Gene3D" id="3.40.50.300">
    <property type="entry name" value="P-loop containing nucleotide triphosphate hydrolases"/>
    <property type="match status" value="2"/>
</dbReference>
<dbReference type="EMBL" id="CP058214">
    <property type="protein sequence ID" value="QPC43608.1"/>
    <property type="molecule type" value="Genomic_DNA"/>
</dbReference>
<sequence>MTGSAATEGPLLCIRDLSVQFDTMAGPIRAVDGVSFRVPHGRTVALVGESGSGKTVISQTILRILPRAARIVSGSIVFRDPKGGETDLAALSAQSAAMRDIRGGRISIIFQEPMTSLSPLHTIGDQIGEAHRLHLGSSLQEARKATRRMLGLVGFADPERGLDTYPFELSGGMRQRAMIAMALICRPALLIADEPTTALDVTVQAQILKQIADLQAELGMAVLLITHDLGVVANIADEVVVLYRGRVVEAGTKETIFRDPRHPYLKALLAAVPRFDMKPGERLKALREIEPIAEGHFSAPDRGTPGACENPLLEVKGLAKGFGLRKGGLFSTGEQRKAQALHDVTFSIDHGESVGLVGESGCGKTTTSRIVVDAIAPDAGSVRFRLGEELQDVTRFAGDELAAYRRAVQVVFQDPFSSLNPRMTVLDILTEPLVIHGIGTPRSRKALAQELMQLVGLDPRFLNRYPHSFSGGQRQRIGIARAIALKPRLLICDEPVSALDVSVQAQILNLLKDLQQKLGLAYLFISHNLAVVDYIAERILVMCRGMIVEEAPRDRFSSDARHPYTRTLLAAVPEPDPDRPMDLSLLAGGMSSDPHAWPEPYRLADPDDAVRVEIAPGHFVLVNRAHALHGDVPEAAPGRLGVEA</sequence>
<accession>A0A7S8C590</accession>
<dbReference type="GO" id="GO:0055085">
    <property type="term" value="P:transmembrane transport"/>
    <property type="evidence" value="ECO:0007669"/>
    <property type="project" value="UniProtKB-ARBA"/>
</dbReference>
<evidence type="ECO:0000256" key="3">
    <source>
        <dbReference type="ARBA" id="ARBA00022448"/>
    </source>
</evidence>
<dbReference type="GO" id="GO:0015833">
    <property type="term" value="P:peptide transport"/>
    <property type="evidence" value="ECO:0007669"/>
    <property type="project" value="InterPro"/>
</dbReference>
<dbReference type="GO" id="GO:0005524">
    <property type="term" value="F:ATP binding"/>
    <property type="evidence" value="ECO:0007669"/>
    <property type="project" value="UniProtKB-KW"/>
</dbReference>
<dbReference type="PANTHER" id="PTHR43776">
    <property type="entry name" value="TRANSPORT ATP-BINDING PROTEIN"/>
    <property type="match status" value="1"/>
</dbReference>
<dbReference type="SUPFAM" id="SSF52540">
    <property type="entry name" value="P-loop containing nucleoside triphosphate hydrolases"/>
    <property type="match status" value="2"/>
</dbReference>
<dbReference type="InterPro" id="IPR050319">
    <property type="entry name" value="ABC_transp_ATP-bind"/>
</dbReference>
<feature type="domain" description="ABC transporter" evidence="6">
    <location>
        <begin position="324"/>
        <end position="569"/>
    </location>
</feature>
<dbReference type="InterPro" id="IPR013563">
    <property type="entry name" value="Oligopep_ABC_C"/>
</dbReference>
<evidence type="ECO:0000256" key="1">
    <source>
        <dbReference type="ARBA" id="ARBA00004417"/>
    </source>
</evidence>